<evidence type="ECO:0000313" key="2">
    <source>
        <dbReference type="EMBL" id="NKZ04926.1"/>
    </source>
</evidence>
<organism evidence="2 3">
    <name type="scientific">Actinomadura latina</name>
    <dbReference type="NCBI Taxonomy" id="163603"/>
    <lineage>
        <taxon>Bacteria</taxon>
        <taxon>Bacillati</taxon>
        <taxon>Actinomycetota</taxon>
        <taxon>Actinomycetes</taxon>
        <taxon>Streptosporangiales</taxon>
        <taxon>Thermomonosporaceae</taxon>
        <taxon>Actinomadura</taxon>
    </lineage>
</organism>
<dbReference type="Proteomes" id="UP000579250">
    <property type="component" value="Unassembled WGS sequence"/>
</dbReference>
<dbReference type="InterPro" id="IPR005471">
    <property type="entry name" value="Tscrpt_reg_IclR_N"/>
</dbReference>
<dbReference type="EMBL" id="JAAXPI010000016">
    <property type="protein sequence ID" value="NKZ04926.1"/>
    <property type="molecule type" value="Genomic_DNA"/>
</dbReference>
<comment type="caution">
    <text evidence="2">The sequence shown here is derived from an EMBL/GenBank/DDBJ whole genome shotgun (WGS) entry which is preliminary data.</text>
</comment>
<dbReference type="AlphaFoldDB" id="A0A846Z3S4"/>
<dbReference type="InterPro" id="IPR036390">
    <property type="entry name" value="WH_DNA-bd_sf"/>
</dbReference>
<reference evidence="2 3" key="1">
    <citation type="submission" date="2020-04" db="EMBL/GenBank/DDBJ databases">
        <title>MicrobeNet Type strains.</title>
        <authorList>
            <person name="Nicholson A.C."/>
        </authorList>
    </citation>
    <scope>NUCLEOTIDE SEQUENCE [LARGE SCALE GENOMIC DNA]</scope>
    <source>
        <strain evidence="2 3">ATCC BAA-277</strain>
    </source>
</reference>
<keyword evidence="3" id="KW-1185">Reference proteome</keyword>
<evidence type="ECO:0000259" key="1">
    <source>
        <dbReference type="Pfam" id="PF09339"/>
    </source>
</evidence>
<dbReference type="SUPFAM" id="SSF46785">
    <property type="entry name" value="Winged helix' DNA-binding domain"/>
    <property type="match status" value="1"/>
</dbReference>
<name>A0A846Z3S4_9ACTN</name>
<dbReference type="Gene3D" id="1.10.10.10">
    <property type="entry name" value="Winged helix-like DNA-binding domain superfamily/Winged helix DNA-binding domain"/>
    <property type="match status" value="1"/>
</dbReference>
<feature type="domain" description="HTH iclR-type" evidence="1">
    <location>
        <begin position="125"/>
        <end position="172"/>
    </location>
</feature>
<dbReference type="GO" id="GO:0006355">
    <property type="term" value="P:regulation of DNA-templated transcription"/>
    <property type="evidence" value="ECO:0007669"/>
    <property type="project" value="InterPro"/>
</dbReference>
<evidence type="ECO:0000313" key="3">
    <source>
        <dbReference type="Proteomes" id="UP000579250"/>
    </source>
</evidence>
<protein>
    <submittedName>
        <fullName evidence="2">Helix-turn-helix domain-containing protein</fullName>
    </submittedName>
</protein>
<dbReference type="InterPro" id="IPR036388">
    <property type="entry name" value="WH-like_DNA-bd_sf"/>
</dbReference>
<accession>A0A846Z3S4</accession>
<gene>
    <name evidence="2" type="ORF">HGB48_14380</name>
</gene>
<sequence>MQEAKGDRPLDALVEVKADGDSVLTQLMIDLKRSVSARLVEEQLLPKWSLLRQVNHYTNLVVIAPWISPRVQALLREYGIGYIDLTGNASLRVSRPAITIYTQSASRSPQSRTASRSKATLAGLKAGRLVRLLADVTPPYRATELADTTELSLPYVSRLLDTMEDQLLIRREGRIITFVDWPQLLRVRAESYRLLRHNSYVRMIAPNGIEAVFKALRALPEEYRQQIALTGSYAARAVAPLAVGGQLMLYHPAGTPRLPDEIGDELGLLRVDKGGDVFLLRAHDPVVFARTVDDAGVLRVALSQLVIDCLSGPGRMPSEGQALLGYMEENTSLWQLDRLPS</sequence>
<proteinExistence type="predicted"/>
<dbReference type="GO" id="GO:0003677">
    <property type="term" value="F:DNA binding"/>
    <property type="evidence" value="ECO:0007669"/>
    <property type="project" value="InterPro"/>
</dbReference>
<dbReference type="Pfam" id="PF09339">
    <property type="entry name" value="HTH_IclR"/>
    <property type="match status" value="1"/>
</dbReference>